<evidence type="ECO:0000313" key="3">
    <source>
        <dbReference type="EMBL" id="GJE77944.1"/>
    </source>
</evidence>
<evidence type="ECO:0000256" key="2">
    <source>
        <dbReference type="RuleBase" id="RU362080"/>
    </source>
</evidence>
<dbReference type="SUPFAM" id="SSF143120">
    <property type="entry name" value="YefM-like"/>
    <property type="match status" value="1"/>
</dbReference>
<dbReference type="EMBL" id="BPRE01000018">
    <property type="protein sequence ID" value="GJE77944.1"/>
    <property type="molecule type" value="Genomic_DNA"/>
</dbReference>
<dbReference type="InterPro" id="IPR036165">
    <property type="entry name" value="YefM-like_sf"/>
</dbReference>
<comment type="caution">
    <text evidence="3">The sequence shown here is derived from an EMBL/GenBank/DDBJ whole genome shotgun (WGS) entry which is preliminary data.</text>
</comment>
<dbReference type="RefSeq" id="WP_137831395.1">
    <property type="nucleotide sequence ID" value="NZ_BPRE01000018.1"/>
</dbReference>
<proteinExistence type="inferred from homology"/>
<dbReference type="NCBIfam" id="TIGR01552">
    <property type="entry name" value="phd_fam"/>
    <property type="match status" value="1"/>
</dbReference>
<gene>
    <name evidence="3" type="ORF">BGCPKDLD_4553</name>
</gene>
<name>A0ABQ4V1G5_9HYPH</name>
<reference evidence="3" key="1">
    <citation type="journal article" date="2021" name="Front. Microbiol.">
        <title>Comprehensive Comparative Genomics and Phenotyping of Methylobacterium Species.</title>
        <authorList>
            <person name="Alessa O."/>
            <person name="Ogura Y."/>
            <person name="Fujitani Y."/>
            <person name="Takami H."/>
            <person name="Hayashi T."/>
            <person name="Sahin N."/>
            <person name="Tani A."/>
        </authorList>
    </citation>
    <scope>NUCLEOTIDE SEQUENCE</scope>
    <source>
        <strain evidence="3">DSM 14458</strain>
    </source>
</reference>
<dbReference type="Pfam" id="PF02604">
    <property type="entry name" value="PhdYeFM_antitox"/>
    <property type="match status" value="1"/>
</dbReference>
<dbReference type="Gene3D" id="3.40.1620.10">
    <property type="entry name" value="YefM-like domain"/>
    <property type="match status" value="1"/>
</dbReference>
<dbReference type="InterPro" id="IPR051416">
    <property type="entry name" value="phD-YefM_TA_antitoxins"/>
</dbReference>
<dbReference type="PANTHER" id="PTHR35377">
    <property type="entry name" value="ANTITOXIN VAPB49-RELATED-RELATED"/>
    <property type="match status" value="1"/>
</dbReference>
<organism evidence="3 4">
    <name type="scientific">Methylorubrum suomiense</name>
    <dbReference type="NCBI Taxonomy" id="144191"/>
    <lineage>
        <taxon>Bacteria</taxon>
        <taxon>Pseudomonadati</taxon>
        <taxon>Pseudomonadota</taxon>
        <taxon>Alphaproteobacteria</taxon>
        <taxon>Hyphomicrobiales</taxon>
        <taxon>Methylobacteriaceae</taxon>
        <taxon>Methylorubrum</taxon>
    </lineage>
</organism>
<protein>
    <recommendedName>
        <fullName evidence="2">Antitoxin</fullName>
    </recommendedName>
</protein>
<sequence length="86" mass="9508">MKTVSLREAEADLSRLVEEAARGEAFVIAQDGRPLVRVVPAEAEAPRARRIGFLAGQISVPDDFDTMFQDEIIRMFEGAYKGKAEP</sequence>
<keyword evidence="4" id="KW-1185">Reference proteome</keyword>
<reference evidence="3" key="2">
    <citation type="submission" date="2021-08" db="EMBL/GenBank/DDBJ databases">
        <authorList>
            <person name="Tani A."/>
            <person name="Ola A."/>
            <person name="Ogura Y."/>
            <person name="Katsura K."/>
            <person name="Hayashi T."/>
        </authorList>
    </citation>
    <scope>NUCLEOTIDE SEQUENCE</scope>
    <source>
        <strain evidence="3">DSM 14458</strain>
    </source>
</reference>
<dbReference type="InterPro" id="IPR006442">
    <property type="entry name" value="Antitoxin_Phd/YefM"/>
</dbReference>
<comment type="similarity">
    <text evidence="1 2">Belongs to the phD/YefM antitoxin family.</text>
</comment>
<comment type="function">
    <text evidence="2">Antitoxin component of a type II toxin-antitoxin (TA) system.</text>
</comment>
<accession>A0ABQ4V1G5</accession>
<evidence type="ECO:0000256" key="1">
    <source>
        <dbReference type="ARBA" id="ARBA00009981"/>
    </source>
</evidence>
<evidence type="ECO:0000313" key="4">
    <source>
        <dbReference type="Proteomes" id="UP001055093"/>
    </source>
</evidence>
<dbReference type="Proteomes" id="UP001055093">
    <property type="component" value="Unassembled WGS sequence"/>
</dbReference>